<dbReference type="AlphaFoldDB" id="A0A1U8PZ10"/>
<proteinExistence type="predicted"/>
<evidence type="ECO:0000256" key="1">
    <source>
        <dbReference type="SAM" id="MobiDB-lite"/>
    </source>
</evidence>
<dbReference type="RefSeq" id="XP_019051783.1">
    <property type="nucleotide sequence ID" value="XM_019196238.1"/>
</dbReference>
<sequence length="124" mass="13519">MSGEGKSEDGDGDDEEPVRRGDAKKKHRGSGTGRNIRDAKQLVTLPFRKAKKLCRKKNYSSARNPGGRPWTHFPIKAYFSGERDLCISSGNSTAGSSQWRVGLLSSIMIFSGTTGVKTVSNRSN</sequence>
<accession>A0A1U8PZ10</accession>
<dbReference type="GeneID" id="104588955"/>
<name>A0A1U8PZ10_NELNU</name>
<evidence type="ECO:0000313" key="3">
    <source>
        <dbReference type="RefSeq" id="XP_019051783.1"/>
    </source>
</evidence>
<dbReference type="Proteomes" id="UP000189703">
    <property type="component" value="Unplaced"/>
</dbReference>
<dbReference type="InParanoid" id="A0A1U8PZ10"/>
<gene>
    <name evidence="3" type="primary">LOC104588955</name>
</gene>
<dbReference type="KEGG" id="nnu:104588955"/>
<reference evidence="3" key="1">
    <citation type="submission" date="2025-08" db="UniProtKB">
        <authorList>
            <consortium name="RefSeq"/>
        </authorList>
    </citation>
    <scope>IDENTIFICATION</scope>
</reference>
<feature type="region of interest" description="Disordered" evidence="1">
    <location>
        <begin position="1"/>
        <end position="41"/>
    </location>
</feature>
<protein>
    <submittedName>
        <fullName evidence="3">Uncharacterized protein LOC104588955</fullName>
    </submittedName>
</protein>
<evidence type="ECO:0000313" key="2">
    <source>
        <dbReference type="Proteomes" id="UP000189703"/>
    </source>
</evidence>
<keyword evidence="2" id="KW-1185">Reference proteome</keyword>
<organism evidence="2 3">
    <name type="scientific">Nelumbo nucifera</name>
    <name type="common">Sacred lotus</name>
    <dbReference type="NCBI Taxonomy" id="4432"/>
    <lineage>
        <taxon>Eukaryota</taxon>
        <taxon>Viridiplantae</taxon>
        <taxon>Streptophyta</taxon>
        <taxon>Embryophyta</taxon>
        <taxon>Tracheophyta</taxon>
        <taxon>Spermatophyta</taxon>
        <taxon>Magnoliopsida</taxon>
        <taxon>Proteales</taxon>
        <taxon>Nelumbonaceae</taxon>
        <taxon>Nelumbo</taxon>
    </lineage>
</organism>